<dbReference type="GO" id="GO:0005524">
    <property type="term" value="F:ATP binding"/>
    <property type="evidence" value="ECO:0007669"/>
    <property type="project" value="UniProtKB-KW"/>
</dbReference>
<feature type="region of interest" description="Disordered" evidence="14">
    <location>
        <begin position="686"/>
        <end position="711"/>
    </location>
</feature>
<dbReference type="PANTHER" id="PTHR43097:SF5">
    <property type="entry name" value="GLUTAMATE--TRNA LIGASE"/>
    <property type="match status" value="1"/>
</dbReference>
<keyword evidence="4" id="KW-0963">Cytoplasm</keyword>
<dbReference type="RefSeq" id="XP_009848562.1">
    <property type="nucleotide sequence ID" value="XM_009850260.1"/>
</dbReference>
<evidence type="ECO:0000259" key="15">
    <source>
        <dbReference type="Pfam" id="PF00749"/>
    </source>
</evidence>
<dbReference type="GO" id="GO:0017102">
    <property type="term" value="C:methionyl glutamyl tRNA synthetase complex"/>
    <property type="evidence" value="ECO:0007669"/>
    <property type="project" value="TreeGrafter"/>
</dbReference>
<evidence type="ECO:0000256" key="9">
    <source>
        <dbReference type="ARBA" id="ARBA00022917"/>
    </source>
</evidence>
<name>F8MDZ5_NEUT8</name>
<dbReference type="FunFam" id="2.40.240.10:FF:000004">
    <property type="entry name" value="Glutamyl-tRNA synthetase, cytoplasmic"/>
    <property type="match status" value="1"/>
</dbReference>
<dbReference type="InterPro" id="IPR020058">
    <property type="entry name" value="Glu/Gln-tRNA-synth_Ib_cat-dom"/>
</dbReference>
<dbReference type="Gene3D" id="2.40.240.10">
    <property type="entry name" value="Ribosomal Protein L25, Chain P"/>
    <property type="match status" value="1"/>
</dbReference>
<dbReference type="Gene3D" id="1.20.1050.10">
    <property type="match status" value="1"/>
</dbReference>
<dbReference type="GeneID" id="20825178"/>
<evidence type="ECO:0000256" key="3">
    <source>
        <dbReference type="ARBA" id="ARBA00012835"/>
    </source>
</evidence>
<dbReference type="InterPro" id="IPR000924">
    <property type="entry name" value="Glu/Gln-tRNA-synth"/>
</dbReference>
<dbReference type="SUPFAM" id="SSF52374">
    <property type="entry name" value="Nucleotidylyl transferase"/>
    <property type="match status" value="1"/>
</dbReference>
<evidence type="ECO:0000256" key="2">
    <source>
        <dbReference type="ARBA" id="ARBA00008927"/>
    </source>
</evidence>
<dbReference type="Pfam" id="PF00749">
    <property type="entry name" value="tRNA-synt_1c"/>
    <property type="match status" value="1"/>
</dbReference>
<sequence>MKLDELKPLEALLTADFRQIEPRLQALDKHLILRTYLDGYTLGDIDTKIWLALRGNRAAVSFIKRGSLANLARWFNYIEENHPEIQAEIKAKDAAAKAKVAAASKAGASYALALQNADQGVVTRFLPEPSGYLHIGHAKAALLSDYFAHQAYKGQLRLRLDDTNPSKEKQEYQDAIIEDLALMGIKPDTVTYTSDYFDYLYDMCVRMIKEGHAYADDTDQDTMRDQRWKGIASARRDRSVEENLRIFTEEMKNGTEEGLKNCIRAKLSVDNPNKALRDPVIYRCNIETPHHRTGTKWKMYPMYDFACPVVDSHEGVTHALRSTEYTDRNPQYQWFIDTLKLRQVYMWDFARMNFIRTFLSKRKLAKLVDTGKVWGWDDPRMPTIRGVRRRGMTIPALRDFILKQGPSRNVVTMDWTNFWASNKKEIDPIAPRHTAITKKDAVKVVVKGADAPAEPVKQEKPKHPKNKEVGTKQVTFANELIMDQADAKSFKDGEEITIMGWGNGFVRNIDTSAEVIPTFEIDLNLAGDVKSTEKKVTWLASKGQTLVPAELWDFDYLITKDVLQEEDNMEDFLNPVTETMEEAWCDEAAASLKKDDIIQLERRGYYRVDKGLNDWKEGEEKKLVLFCIPTGKTGSKRQTRQATIDKTAQAKQAKRTCHRHVKMLRKCNKMQRFKNQVLCNGVEDERNQPAQTDKKGQDNAEKQQVSKRKLDWRKTAWRRGEAVIKL</sequence>
<dbReference type="FunFam" id="1.20.1050.10:FF:000036">
    <property type="entry name" value="Putative glutamyl-tRNA synthetase"/>
    <property type="match status" value="1"/>
</dbReference>
<dbReference type="HAMAP" id="MF_02076">
    <property type="entry name" value="Glu_tRNA_synth_type2"/>
    <property type="match status" value="1"/>
</dbReference>
<dbReference type="GO" id="GO:0004818">
    <property type="term" value="F:glutamate-tRNA ligase activity"/>
    <property type="evidence" value="ECO:0007669"/>
    <property type="project" value="UniProtKB-EC"/>
</dbReference>
<dbReference type="EC" id="6.1.1.17" evidence="3"/>
<keyword evidence="9 13" id="KW-0648">Protein biosynthesis</keyword>
<keyword evidence="19" id="KW-1185">Reference proteome</keyword>
<dbReference type="GO" id="GO:0005829">
    <property type="term" value="C:cytosol"/>
    <property type="evidence" value="ECO:0007669"/>
    <property type="project" value="TreeGrafter"/>
</dbReference>
<dbReference type="SUPFAM" id="SSF47616">
    <property type="entry name" value="GST C-terminal domain-like"/>
    <property type="match status" value="1"/>
</dbReference>
<evidence type="ECO:0000256" key="1">
    <source>
        <dbReference type="ARBA" id="ARBA00004496"/>
    </source>
</evidence>
<evidence type="ECO:0000256" key="5">
    <source>
        <dbReference type="ARBA" id="ARBA00022553"/>
    </source>
</evidence>
<dbReference type="InterPro" id="IPR011035">
    <property type="entry name" value="Ribosomal_bL25/Gln-tRNA_synth"/>
</dbReference>
<dbReference type="FunFam" id="3.90.800.10:FF:000001">
    <property type="entry name" value="Glutamine--tRNA ligase"/>
    <property type="match status" value="1"/>
</dbReference>
<dbReference type="InterPro" id="IPR049437">
    <property type="entry name" value="tRNA-synt_1c_C2"/>
</dbReference>
<dbReference type="FunFam" id="1.10.1160.10:FF:000001">
    <property type="entry name" value="Glutamine--tRNA ligase"/>
    <property type="match status" value="1"/>
</dbReference>
<dbReference type="KEGG" id="nte:NEUTE1DRAFT128097"/>
<dbReference type="Gene3D" id="1.10.1160.10">
    <property type="entry name" value="Glutamyl-trna Synthetase, Domain 2"/>
    <property type="match status" value="1"/>
</dbReference>
<dbReference type="InterPro" id="IPR014729">
    <property type="entry name" value="Rossmann-like_a/b/a_fold"/>
</dbReference>
<evidence type="ECO:0000313" key="19">
    <source>
        <dbReference type="Proteomes" id="UP000008065"/>
    </source>
</evidence>
<keyword evidence="5" id="KW-0597">Phosphoprotein</keyword>
<evidence type="ECO:0000256" key="7">
    <source>
        <dbReference type="ARBA" id="ARBA00022741"/>
    </source>
</evidence>
<dbReference type="SUPFAM" id="SSF50715">
    <property type="entry name" value="Ribosomal protein L25-like"/>
    <property type="match status" value="1"/>
</dbReference>
<dbReference type="PRINTS" id="PR00987">
    <property type="entry name" value="TRNASYNTHGLU"/>
</dbReference>
<evidence type="ECO:0000256" key="14">
    <source>
        <dbReference type="SAM" id="MobiDB-lite"/>
    </source>
</evidence>
<dbReference type="Pfam" id="PF03950">
    <property type="entry name" value="tRNA-synt_1c_C"/>
    <property type="match status" value="1"/>
</dbReference>
<dbReference type="Pfam" id="PF20974">
    <property type="entry name" value="tRNA-synt_1c_C2"/>
    <property type="match status" value="1"/>
</dbReference>
<dbReference type="InterPro" id="IPR020061">
    <property type="entry name" value="Glu_tRNA_lig_a-bdl"/>
</dbReference>
<dbReference type="VEuPathDB" id="FungiDB:NEUTE1DRAFT_128097"/>
<dbReference type="Gene3D" id="3.90.800.10">
    <property type="entry name" value="Glutamyl-tRNA Synthetase, Domain 3"/>
    <property type="match status" value="1"/>
</dbReference>
<gene>
    <name evidence="18" type="ORF">NEUTE1DRAFT_128097</name>
</gene>
<evidence type="ECO:0000256" key="6">
    <source>
        <dbReference type="ARBA" id="ARBA00022598"/>
    </source>
</evidence>
<comment type="similarity">
    <text evidence="2">Belongs to the class-I aminoacyl-tRNA synthetase family. Glutamate--tRNA ligase type 2 subfamily.</text>
</comment>
<feature type="domain" description="Glutamyl/glutaminyl-tRNA synthetase class Ib anti-codon binding" evidence="16">
    <location>
        <begin position="430"/>
        <end position="515"/>
    </location>
</feature>
<evidence type="ECO:0000256" key="12">
    <source>
        <dbReference type="ARBA" id="ARBA00048351"/>
    </source>
</evidence>
<dbReference type="InterPro" id="IPR001412">
    <property type="entry name" value="aa-tRNA-synth_I_CS"/>
</dbReference>
<dbReference type="PANTHER" id="PTHR43097">
    <property type="entry name" value="GLUTAMINE-TRNA LIGASE"/>
    <property type="match status" value="1"/>
</dbReference>
<comment type="catalytic activity">
    <reaction evidence="12">
        <text>tRNA(Glu) + L-glutamate + ATP = L-glutamyl-tRNA(Glu) + AMP + diphosphate</text>
        <dbReference type="Rhea" id="RHEA:23540"/>
        <dbReference type="Rhea" id="RHEA-COMP:9663"/>
        <dbReference type="Rhea" id="RHEA-COMP:9680"/>
        <dbReference type="ChEBI" id="CHEBI:29985"/>
        <dbReference type="ChEBI" id="CHEBI:30616"/>
        <dbReference type="ChEBI" id="CHEBI:33019"/>
        <dbReference type="ChEBI" id="CHEBI:78442"/>
        <dbReference type="ChEBI" id="CHEBI:78520"/>
        <dbReference type="ChEBI" id="CHEBI:456215"/>
        <dbReference type="EC" id="6.1.1.17"/>
    </reaction>
</comment>
<evidence type="ECO:0000259" key="16">
    <source>
        <dbReference type="Pfam" id="PF03950"/>
    </source>
</evidence>
<dbReference type="NCBIfam" id="TIGR00463">
    <property type="entry name" value="gltX_arch"/>
    <property type="match status" value="1"/>
</dbReference>
<reference evidence="19" key="1">
    <citation type="journal article" date="2011" name="Genetics">
        <title>Massive changes in genome architecture accompany the transition to self-fertility in the filamentous fungus Neurospora tetrasperma.</title>
        <authorList>
            <person name="Ellison C.E."/>
            <person name="Stajich J.E."/>
            <person name="Jacobson D.J."/>
            <person name="Natvig D.O."/>
            <person name="Lapidus A."/>
            <person name="Foster B."/>
            <person name="Aerts A."/>
            <person name="Riley R."/>
            <person name="Lindquist E.A."/>
            <person name="Grigoriev I.V."/>
            <person name="Taylor J.W."/>
        </authorList>
    </citation>
    <scope>NUCLEOTIDE SEQUENCE [LARGE SCALE GENOMIC DNA]</scope>
    <source>
        <strain evidence="19">FGSC 2508 / P0657</strain>
    </source>
</reference>
<keyword evidence="8 13" id="KW-0067">ATP-binding</keyword>
<dbReference type="AlphaFoldDB" id="F8MDZ5"/>
<dbReference type="GO" id="GO:0006424">
    <property type="term" value="P:glutamyl-tRNA aminoacylation"/>
    <property type="evidence" value="ECO:0007669"/>
    <property type="project" value="InterPro"/>
</dbReference>
<keyword evidence="7 13" id="KW-0547">Nucleotide-binding</keyword>
<dbReference type="InterPro" id="IPR004526">
    <property type="entry name" value="Glu-tRNA-synth_arc/euk"/>
</dbReference>
<evidence type="ECO:0000256" key="13">
    <source>
        <dbReference type="RuleBase" id="RU363037"/>
    </source>
</evidence>
<dbReference type="EMBL" id="GL891302">
    <property type="protein sequence ID" value="EGO61530.1"/>
    <property type="molecule type" value="Genomic_DNA"/>
</dbReference>
<feature type="domain" description="tRNA synthetases class I (E and Q) anti-codon binding" evidence="17">
    <location>
        <begin position="535"/>
        <end position="609"/>
    </location>
</feature>
<dbReference type="InterPro" id="IPR036282">
    <property type="entry name" value="Glutathione-S-Trfase_C_sf"/>
</dbReference>
<evidence type="ECO:0000256" key="4">
    <source>
        <dbReference type="ARBA" id="ARBA00022490"/>
    </source>
</evidence>
<dbReference type="FunFam" id="3.40.50.620:FF:000037">
    <property type="entry name" value="Glutamine--tRNA ligase cytoplasmic"/>
    <property type="match status" value="1"/>
</dbReference>
<evidence type="ECO:0000256" key="8">
    <source>
        <dbReference type="ARBA" id="ARBA00022840"/>
    </source>
</evidence>
<dbReference type="HOGENOM" id="CLU_001882_1_2_1"/>
<accession>F8MDZ5</accession>
<protein>
    <recommendedName>
        <fullName evidence="3">glutamate--tRNA ligase</fullName>
        <ecNumber evidence="3">6.1.1.17</ecNumber>
    </recommendedName>
    <alternativeName>
        <fullName evidence="11">Glutamyl-tRNA synthetase</fullName>
    </alternativeName>
</protein>
<evidence type="ECO:0000256" key="10">
    <source>
        <dbReference type="ARBA" id="ARBA00023146"/>
    </source>
</evidence>
<proteinExistence type="inferred from homology"/>
<feature type="domain" description="Glutamyl/glutaminyl-tRNA synthetase class Ib catalytic" evidence="15">
    <location>
        <begin position="121"/>
        <end position="427"/>
    </location>
</feature>
<evidence type="ECO:0000256" key="11">
    <source>
        <dbReference type="ARBA" id="ARBA00030865"/>
    </source>
</evidence>
<evidence type="ECO:0000313" key="18">
    <source>
        <dbReference type="EMBL" id="EGO61530.1"/>
    </source>
</evidence>
<organism evidence="18 19">
    <name type="scientific">Neurospora tetrasperma (strain FGSC 2508 / ATCC MYA-4615 / P0657)</name>
    <dbReference type="NCBI Taxonomy" id="510951"/>
    <lineage>
        <taxon>Eukaryota</taxon>
        <taxon>Fungi</taxon>
        <taxon>Dikarya</taxon>
        <taxon>Ascomycota</taxon>
        <taxon>Pezizomycotina</taxon>
        <taxon>Sordariomycetes</taxon>
        <taxon>Sordariomycetidae</taxon>
        <taxon>Sordariales</taxon>
        <taxon>Sordariaceae</taxon>
        <taxon>Neurospora</taxon>
    </lineage>
</organism>
<dbReference type="InterPro" id="IPR050132">
    <property type="entry name" value="Gln/Glu-tRNA_Ligase"/>
</dbReference>
<dbReference type="OrthoDB" id="10250478at2759"/>
<keyword evidence="10 13" id="KW-0030">Aminoacyl-tRNA synthetase</keyword>
<evidence type="ECO:0000259" key="17">
    <source>
        <dbReference type="Pfam" id="PF20974"/>
    </source>
</evidence>
<dbReference type="InterPro" id="IPR020059">
    <property type="entry name" value="Glu/Gln-tRNA-synth_Ib_codon-bd"/>
</dbReference>
<dbReference type="Gene3D" id="3.40.50.620">
    <property type="entry name" value="HUPs"/>
    <property type="match status" value="1"/>
</dbReference>
<comment type="subcellular location">
    <subcellularLocation>
        <location evidence="1">Cytoplasm</location>
    </subcellularLocation>
</comment>
<dbReference type="Proteomes" id="UP000008065">
    <property type="component" value="Unassembled WGS sequence"/>
</dbReference>
<dbReference type="PROSITE" id="PS00178">
    <property type="entry name" value="AA_TRNA_LIGASE_I"/>
    <property type="match status" value="1"/>
</dbReference>
<feature type="compositionally biased region" description="Basic and acidic residues" evidence="14">
    <location>
        <begin position="686"/>
        <end position="701"/>
    </location>
</feature>
<keyword evidence="6 13" id="KW-0436">Ligase</keyword>
<dbReference type="InterPro" id="IPR020056">
    <property type="entry name" value="Rbsml_bL25/Gln-tRNA_synth_N"/>
</dbReference>